<dbReference type="SUPFAM" id="SSF52540">
    <property type="entry name" value="P-loop containing nucleoside triphosphate hydrolases"/>
    <property type="match status" value="1"/>
</dbReference>
<dbReference type="AlphaFoldDB" id="A0A8D5U7P6"/>
<dbReference type="GeneID" id="66163768"/>
<evidence type="ECO:0000313" key="1">
    <source>
        <dbReference type="EMBL" id="BCU70737.1"/>
    </source>
</evidence>
<dbReference type="Proteomes" id="UP000825123">
    <property type="component" value="Chromosome"/>
</dbReference>
<dbReference type="RefSeq" id="WP_221287408.1">
    <property type="nucleotide sequence ID" value="NZ_AP024597.1"/>
</dbReference>
<evidence type="ECO:0008006" key="3">
    <source>
        <dbReference type="Google" id="ProtNLM"/>
    </source>
</evidence>
<evidence type="ECO:0000313" key="2">
    <source>
        <dbReference type="Proteomes" id="UP000825123"/>
    </source>
</evidence>
<organism evidence="1 2">
    <name type="scientific">Stygiolobus caldivivus</name>
    <dbReference type="NCBI Taxonomy" id="2824673"/>
    <lineage>
        <taxon>Archaea</taxon>
        <taxon>Thermoproteota</taxon>
        <taxon>Thermoprotei</taxon>
        <taxon>Sulfolobales</taxon>
        <taxon>Sulfolobaceae</taxon>
        <taxon>Stygiolobus</taxon>
    </lineage>
</organism>
<dbReference type="Gene3D" id="3.40.50.300">
    <property type="entry name" value="P-loop containing nucleotide triphosphate hydrolases"/>
    <property type="match status" value="1"/>
</dbReference>
<protein>
    <recommendedName>
        <fullName evidence="3">Helicase HerA central domain-containing protein</fullName>
    </recommendedName>
</protein>
<dbReference type="Gene3D" id="1.10.8.730">
    <property type="match status" value="1"/>
</dbReference>
<accession>A0A8D5U7P6</accession>
<reference evidence="1 2" key="1">
    <citation type="submission" date="2021-04" db="EMBL/GenBank/DDBJ databases">
        <title>Complete genome sequence of Stygiolobus sp. KN-1.</title>
        <authorList>
            <person name="Nakamura K."/>
            <person name="Sakai H."/>
            <person name="Kurosawa N."/>
        </authorList>
    </citation>
    <scope>NUCLEOTIDE SEQUENCE [LARGE SCALE GENOMIC DNA]</scope>
    <source>
        <strain evidence="1 2">KN-1</strain>
    </source>
</reference>
<gene>
    <name evidence="1" type="ORF">KN1_20340</name>
</gene>
<dbReference type="KEGG" id="csty:KN1_20340"/>
<proteinExistence type="predicted"/>
<keyword evidence="2" id="KW-1185">Reference proteome</keyword>
<sequence>MNSIEKKFIDTGSIKPFFPFISSEEIVEENGIFLGVSGTGNKIIYNPYTKINYNIVILGESGSGKLMTNKVIQRRFYQIHQDWPLIGLDPENEYVKPQVARALGAIPVEIDLKELEASGGKLTADGLLTAMRYASRKVFGPASNHKA</sequence>
<dbReference type="InterPro" id="IPR027417">
    <property type="entry name" value="P-loop_NTPase"/>
</dbReference>
<name>A0A8D5U7P6_9CREN</name>
<dbReference type="EMBL" id="AP024597">
    <property type="protein sequence ID" value="BCU70737.1"/>
    <property type="molecule type" value="Genomic_DNA"/>
</dbReference>